<evidence type="ECO:0000313" key="1">
    <source>
        <dbReference type="EMBL" id="SVB21410.1"/>
    </source>
</evidence>
<name>A0A382C5U8_9ZZZZ</name>
<protein>
    <submittedName>
        <fullName evidence="1">Uncharacterized protein</fullName>
    </submittedName>
</protein>
<organism evidence="1">
    <name type="scientific">marine metagenome</name>
    <dbReference type="NCBI Taxonomy" id="408172"/>
    <lineage>
        <taxon>unclassified sequences</taxon>
        <taxon>metagenomes</taxon>
        <taxon>ecological metagenomes</taxon>
    </lineage>
</organism>
<reference evidence="1" key="1">
    <citation type="submission" date="2018-05" db="EMBL/GenBank/DDBJ databases">
        <authorList>
            <person name="Lanie J.A."/>
            <person name="Ng W.-L."/>
            <person name="Kazmierczak K.M."/>
            <person name="Andrzejewski T.M."/>
            <person name="Davidsen T.M."/>
            <person name="Wayne K.J."/>
            <person name="Tettelin H."/>
            <person name="Glass J.I."/>
            <person name="Rusch D."/>
            <person name="Podicherti R."/>
            <person name="Tsui H.-C.T."/>
            <person name="Winkler M.E."/>
        </authorList>
    </citation>
    <scope>NUCLEOTIDE SEQUENCE</scope>
</reference>
<accession>A0A382C5U8</accession>
<dbReference type="EMBL" id="UINC01032934">
    <property type="protein sequence ID" value="SVB21410.1"/>
    <property type="molecule type" value="Genomic_DNA"/>
</dbReference>
<proteinExistence type="predicted"/>
<sequence length="28" mass="3075">MAITPTELLNYTYLEEASEGFLAALVTN</sequence>
<dbReference type="AlphaFoldDB" id="A0A382C5U8"/>
<gene>
    <name evidence="1" type="ORF">METZ01_LOCUS174264</name>
</gene>